<sequence>MSTGKPSGKTTHQLLFSEAISQPHTMASSHAPNGSGPNYASVSTRPGITMDHILQEITVVGLRLEVMDFKIMDLARMIEFDHHLTDVEGRLNGMPDRDQELQLLRNKLTDREDRSGRYKVCFFGIPEREEATDVRASLRDFLPGLKGLVFSLTLEFQRAHRIAPPPPPQRHPWETVPHHSVLP</sequence>
<organism evidence="2 3">
    <name type="scientific">Pleurodeles waltl</name>
    <name type="common">Iberian ribbed newt</name>
    <dbReference type="NCBI Taxonomy" id="8319"/>
    <lineage>
        <taxon>Eukaryota</taxon>
        <taxon>Metazoa</taxon>
        <taxon>Chordata</taxon>
        <taxon>Craniata</taxon>
        <taxon>Vertebrata</taxon>
        <taxon>Euteleostomi</taxon>
        <taxon>Amphibia</taxon>
        <taxon>Batrachia</taxon>
        <taxon>Caudata</taxon>
        <taxon>Salamandroidea</taxon>
        <taxon>Salamandridae</taxon>
        <taxon>Pleurodelinae</taxon>
        <taxon>Pleurodeles</taxon>
    </lineage>
</organism>
<evidence type="ECO:0000313" key="2">
    <source>
        <dbReference type="EMBL" id="KAJ1084489.1"/>
    </source>
</evidence>
<dbReference type="AlphaFoldDB" id="A0AAV7L0V2"/>
<keyword evidence="3" id="KW-1185">Reference proteome</keyword>
<protein>
    <submittedName>
        <fullName evidence="2">Uncharacterized protein</fullName>
    </submittedName>
</protein>
<comment type="caution">
    <text evidence="2">The sequence shown here is derived from an EMBL/GenBank/DDBJ whole genome shotgun (WGS) entry which is preliminary data.</text>
</comment>
<dbReference type="EMBL" id="JANPWB010000016">
    <property type="protein sequence ID" value="KAJ1084489.1"/>
    <property type="molecule type" value="Genomic_DNA"/>
</dbReference>
<name>A0AAV7L0V2_PLEWA</name>
<feature type="region of interest" description="Disordered" evidence="1">
    <location>
        <begin position="161"/>
        <end position="183"/>
    </location>
</feature>
<evidence type="ECO:0000256" key="1">
    <source>
        <dbReference type="SAM" id="MobiDB-lite"/>
    </source>
</evidence>
<proteinExistence type="predicted"/>
<dbReference type="Proteomes" id="UP001066276">
    <property type="component" value="Chromosome 12"/>
</dbReference>
<feature type="region of interest" description="Disordered" evidence="1">
    <location>
        <begin position="24"/>
        <end position="43"/>
    </location>
</feature>
<evidence type="ECO:0000313" key="3">
    <source>
        <dbReference type="Proteomes" id="UP001066276"/>
    </source>
</evidence>
<reference evidence="2" key="1">
    <citation type="journal article" date="2022" name="bioRxiv">
        <title>Sequencing and chromosome-scale assembly of the giantPleurodeles waltlgenome.</title>
        <authorList>
            <person name="Brown T."/>
            <person name="Elewa A."/>
            <person name="Iarovenko S."/>
            <person name="Subramanian E."/>
            <person name="Araus A.J."/>
            <person name="Petzold A."/>
            <person name="Susuki M."/>
            <person name="Suzuki K.-i.T."/>
            <person name="Hayashi T."/>
            <person name="Toyoda A."/>
            <person name="Oliveira C."/>
            <person name="Osipova E."/>
            <person name="Leigh N.D."/>
            <person name="Simon A."/>
            <person name="Yun M.H."/>
        </authorList>
    </citation>
    <scope>NUCLEOTIDE SEQUENCE</scope>
    <source>
        <strain evidence="2">20211129_DDA</strain>
        <tissue evidence="2">Liver</tissue>
    </source>
</reference>
<gene>
    <name evidence="2" type="ORF">NDU88_004636</name>
</gene>
<accession>A0AAV7L0V2</accession>
<dbReference type="Gene3D" id="3.30.70.1820">
    <property type="entry name" value="L1 transposable element, RRM domain"/>
    <property type="match status" value="1"/>
</dbReference>